<sequence>MESGDNKNNMQQMQPSSRSLWCPYGTISVVLWADLVACSDPGIGHRLFTTLWIGPMMWPQWQPREDHFRSGIPLASAVGSGQEETHPMRFSYVRSIHLDMVLDDYSKQTKRYVGNEKKKAQNNDVFTPTVAGLFSLLKPLDVLESVRGPRTLRLIVHMPSDELLLEEIHKLRYDGCSIMESECLMSHRSHKCTLEVADWYLSDNNEEEDIRLRRRLRHDCSKSLQLLPLSLEHLILIYLRKPPKNYLFNLNDKLLETYGPDPLSTAPRNLPQRLVTVDLAGPIYPTNDCFYSSSFSEAEEPEWRRLETLSLDTSAEFPKGHWLFDRHAEYKPLWSLKEAETGTNSTQLRLRMCMETSFEGRRMHH</sequence>
<evidence type="ECO:0000313" key="1">
    <source>
        <dbReference type="EMBL" id="KAK9770111.1"/>
    </source>
</evidence>
<name>A0ABR2X8Z4_9PEZI</name>
<proteinExistence type="predicted"/>
<reference evidence="1 2" key="1">
    <citation type="submission" date="2024-02" db="EMBL/GenBank/DDBJ databases">
        <title>First draft genome assembly of two strains of Seiridium cardinale.</title>
        <authorList>
            <person name="Emiliani G."/>
            <person name="Scali E."/>
        </authorList>
    </citation>
    <scope>NUCLEOTIDE SEQUENCE [LARGE SCALE GENOMIC DNA]</scope>
    <source>
        <strain evidence="1 2">BM-138-000479</strain>
    </source>
</reference>
<keyword evidence="2" id="KW-1185">Reference proteome</keyword>
<evidence type="ECO:0000313" key="2">
    <source>
        <dbReference type="Proteomes" id="UP001465668"/>
    </source>
</evidence>
<gene>
    <name evidence="1" type="ORF">SCAR479_13216</name>
</gene>
<comment type="caution">
    <text evidence="1">The sequence shown here is derived from an EMBL/GenBank/DDBJ whole genome shotgun (WGS) entry which is preliminary data.</text>
</comment>
<protein>
    <submittedName>
        <fullName evidence="1">Uncharacterized protein</fullName>
    </submittedName>
</protein>
<accession>A0ABR2X8Z4</accession>
<organism evidence="1 2">
    <name type="scientific">Seiridium cardinale</name>
    <dbReference type="NCBI Taxonomy" id="138064"/>
    <lineage>
        <taxon>Eukaryota</taxon>
        <taxon>Fungi</taxon>
        <taxon>Dikarya</taxon>
        <taxon>Ascomycota</taxon>
        <taxon>Pezizomycotina</taxon>
        <taxon>Sordariomycetes</taxon>
        <taxon>Xylariomycetidae</taxon>
        <taxon>Amphisphaeriales</taxon>
        <taxon>Sporocadaceae</taxon>
        <taxon>Seiridium</taxon>
    </lineage>
</organism>
<dbReference type="EMBL" id="JARVKM010000101">
    <property type="protein sequence ID" value="KAK9770111.1"/>
    <property type="molecule type" value="Genomic_DNA"/>
</dbReference>
<dbReference type="Proteomes" id="UP001465668">
    <property type="component" value="Unassembled WGS sequence"/>
</dbReference>